<gene>
    <name evidence="13" type="ORF">V6N11_076494</name>
</gene>
<keyword evidence="6" id="KW-0560">Oxidoreductase</keyword>
<feature type="domain" description="Vitamin K epoxide reductase" evidence="12">
    <location>
        <begin position="79"/>
        <end position="220"/>
    </location>
</feature>
<dbReference type="Pfam" id="PF09348">
    <property type="entry name" value="DUF1990"/>
    <property type="match status" value="1"/>
</dbReference>
<dbReference type="Proteomes" id="UP001396334">
    <property type="component" value="Unassembled WGS sequence"/>
</dbReference>
<feature type="transmembrane region" description="Helical" evidence="11">
    <location>
        <begin position="170"/>
        <end position="188"/>
    </location>
</feature>
<evidence type="ECO:0000256" key="2">
    <source>
        <dbReference type="ARBA" id="ARBA00006214"/>
    </source>
</evidence>
<evidence type="ECO:0000256" key="8">
    <source>
        <dbReference type="ARBA" id="ARBA00023157"/>
    </source>
</evidence>
<evidence type="ECO:0000313" key="13">
    <source>
        <dbReference type="EMBL" id="KAK8996252.1"/>
    </source>
</evidence>
<comment type="caution">
    <text evidence="13">The sequence shown here is derived from an EMBL/GenBank/DDBJ whole genome shotgun (WGS) entry which is preliminary data.</text>
</comment>
<dbReference type="CDD" id="cd12916">
    <property type="entry name" value="VKOR_1"/>
    <property type="match status" value="1"/>
</dbReference>
<comment type="subcellular location">
    <subcellularLocation>
        <location evidence="1">Membrane</location>
        <topology evidence="1">Multi-pass membrane protein</topology>
    </subcellularLocation>
</comment>
<dbReference type="Gene3D" id="3.40.30.10">
    <property type="entry name" value="Glutaredoxin"/>
    <property type="match status" value="1"/>
</dbReference>
<feature type="transmembrane region" description="Helical" evidence="11">
    <location>
        <begin position="127"/>
        <end position="149"/>
    </location>
</feature>
<proteinExistence type="inferred from homology"/>
<dbReference type="SUPFAM" id="SSF52833">
    <property type="entry name" value="Thioredoxin-like"/>
    <property type="match status" value="1"/>
</dbReference>
<keyword evidence="8" id="KW-1015">Disulfide bond</keyword>
<feature type="compositionally biased region" description="Low complexity" evidence="10">
    <location>
        <begin position="65"/>
        <end position="78"/>
    </location>
</feature>
<evidence type="ECO:0000256" key="10">
    <source>
        <dbReference type="SAM" id="MobiDB-lite"/>
    </source>
</evidence>
<protein>
    <recommendedName>
        <fullName evidence="12">Vitamin K epoxide reductase domain-containing protein</fullName>
    </recommendedName>
</protein>
<evidence type="ECO:0000256" key="7">
    <source>
        <dbReference type="ARBA" id="ARBA00023136"/>
    </source>
</evidence>
<dbReference type="SMART" id="SM00756">
    <property type="entry name" value="VKc"/>
    <property type="match status" value="1"/>
</dbReference>
<evidence type="ECO:0000256" key="1">
    <source>
        <dbReference type="ARBA" id="ARBA00004141"/>
    </source>
</evidence>
<evidence type="ECO:0000313" key="14">
    <source>
        <dbReference type="Proteomes" id="UP001396334"/>
    </source>
</evidence>
<dbReference type="InterPro" id="IPR036249">
    <property type="entry name" value="Thioredoxin-like_sf"/>
</dbReference>
<sequence length="631" mass="69851">MATFTGLPASQSQILCRRSSPPISSPAFVSSPLHFEKQAPVRRLLVLPLKCSSSGPSQDTDTEAETTSTPSSSVSLASSNSTYNWRAGIGAVGIVETAYLSYLKLSGSDAFCPLGGGSCGDVLNSDYALIFGVPLPLLGLIAYVFVTTLSLQLSRKNFPLGISSEKNGRLLLLGSTTSMAAASAYFLYILSTKFEGTSCSYCLMSALLSFSLFFISLKDVGLQELQKVVGLQVCIASLVVATLSTSYSNLRSAPLSAANNDLPYFTTEIRTKSSPFALSLARHLHSIGAKMYGAFWCSHCQEQKQMFGREAAKLLDYVECFPDGYKTGTNMIKACADANLEGFPTWVINGQVLSGDMELEKLAEVSGFELNERKEMEVPDFVYDHDEDLEHRRMLERPSVIECQAQFSYIESTVFLQFGNFIAWITEMVFLSWTRPSPEQQKSCINKSGTFNYDTKYKGATAKPVSCIKEDKELSKDGYLINHARVLVGSGFETYEKGKTALQNWRHFGLDWAFVDPKTPIRNGEKFCVCLKEFLPWVMMPLQVVYVKENTRAKTKKAAASFGFGSGTLQGHLLAGEERFSIELDENDQVWYEVLSFSKPAHFLSFIGYPYVQLRQKYFAHQSTNAVLKHV</sequence>
<reference evidence="13 14" key="1">
    <citation type="journal article" date="2024" name="G3 (Bethesda)">
        <title>Genome assembly of Hibiscus sabdariffa L. provides insights into metabolisms of medicinal natural products.</title>
        <authorList>
            <person name="Kim T."/>
        </authorList>
    </citation>
    <scope>NUCLEOTIDE SEQUENCE [LARGE SCALE GENOMIC DNA]</scope>
    <source>
        <strain evidence="13">TK-2024</strain>
        <tissue evidence="13">Old leaves</tissue>
    </source>
</reference>
<dbReference type="PANTHER" id="PTHR34573:SF1">
    <property type="entry name" value="VITAMIN K EPOXIDE REDUCTASE DOMAIN-CONTAINING PROTEIN"/>
    <property type="match status" value="1"/>
</dbReference>
<dbReference type="EMBL" id="JBBPBN010000045">
    <property type="protein sequence ID" value="KAK8996252.1"/>
    <property type="molecule type" value="Genomic_DNA"/>
</dbReference>
<evidence type="ECO:0000256" key="4">
    <source>
        <dbReference type="ARBA" id="ARBA00022719"/>
    </source>
</evidence>
<evidence type="ECO:0000256" key="11">
    <source>
        <dbReference type="SAM" id="Phobius"/>
    </source>
</evidence>
<evidence type="ECO:0000259" key="12">
    <source>
        <dbReference type="SMART" id="SM00756"/>
    </source>
</evidence>
<keyword evidence="7 11" id="KW-0472">Membrane</keyword>
<keyword evidence="4" id="KW-0874">Quinone</keyword>
<evidence type="ECO:0000256" key="5">
    <source>
        <dbReference type="ARBA" id="ARBA00022989"/>
    </source>
</evidence>
<keyword evidence="3 11" id="KW-0812">Transmembrane</keyword>
<accession>A0ABR2Q6G8</accession>
<evidence type="ECO:0000256" key="6">
    <source>
        <dbReference type="ARBA" id="ARBA00023002"/>
    </source>
</evidence>
<keyword evidence="5 11" id="KW-1133">Transmembrane helix</keyword>
<dbReference type="InterPro" id="IPR018960">
    <property type="entry name" value="DUF1990"/>
</dbReference>
<dbReference type="InterPro" id="IPR038354">
    <property type="entry name" value="VKOR_sf"/>
</dbReference>
<dbReference type="Gene3D" id="1.20.1440.130">
    <property type="entry name" value="VKOR domain"/>
    <property type="match status" value="1"/>
</dbReference>
<dbReference type="InterPro" id="IPR044698">
    <property type="entry name" value="VKOR/LTO1"/>
</dbReference>
<feature type="region of interest" description="Disordered" evidence="10">
    <location>
        <begin position="53"/>
        <end position="78"/>
    </location>
</feature>
<evidence type="ECO:0000256" key="3">
    <source>
        <dbReference type="ARBA" id="ARBA00022692"/>
    </source>
</evidence>
<dbReference type="Pfam" id="PF07884">
    <property type="entry name" value="VKOR"/>
    <property type="match status" value="1"/>
</dbReference>
<dbReference type="InterPro" id="IPR012932">
    <property type="entry name" value="VKOR"/>
</dbReference>
<feature type="transmembrane region" description="Helical" evidence="11">
    <location>
        <begin position="194"/>
        <end position="217"/>
    </location>
</feature>
<organism evidence="13 14">
    <name type="scientific">Hibiscus sabdariffa</name>
    <name type="common">roselle</name>
    <dbReference type="NCBI Taxonomy" id="183260"/>
    <lineage>
        <taxon>Eukaryota</taxon>
        <taxon>Viridiplantae</taxon>
        <taxon>Streptophyta</taxon>
        <taxon>Embryophyta</taxon>
        <taxon>Tracheophyta</taxon>
        <taxon>Spermatophyta</taxon>
        <taxon>Magnoliopsida</taxon>
        <taxon>eudicotyledons</taxon>
        <taxon>Gunneridae</taxon>
        <taxon>Pentapetalae</taxon>
        <taxon>rosids</taxon>
        <taxon>malvids</taxon>
        <taxon>Malvales</taxon>
        <taxon>Malvaceae</taxon>
        <taxon>Malvoideae</taxon>
        <taxon>Hibiscus</taxon>
    </lineage>
</organism>
<name>A0ABR2Q6G8_9ROSI</name>
<dbReference type="PANTHER" id="PTHR34573">
    <property type="entry name" value="VKC DOMAIN-CONTAINING PROTEIN"/>
    <property type="match status" value="1"/>
</dbReference>
<evidence type="ECO:0000256" key="9">
    <source>
        <dbReference type="ARBA" id="ARBA00023284"/>
    </source>
</evidence>
<comment type="similarity">
    <text evidence="2">Belongs to the VKOR family.</text>
</comment>
<keyword evidence="14" id="KW-1185">Reference proteome</keyword>
<keyword evidence="9" id="KW-0676">Redox-active center</keyword>